<evidence type="ECO:0000313" key="7">
    <source>
        <dbReference type="Proteomes" id="UP000291189"/>
    </source>
</evidence>
<feature type="transmembrane region" description="Helical" evidence="5">
    <location>
        <begin position="66"/>
        <end position="86"/>
    </location>
</feature>
<dbReference type="InterPro" id="IPR003510">
    <property type="entry name" value="Fumarate_red_C"/>
</dbReference>
<evidence type="ECO:0000256" key="5">
    <source>
        <dbReference type="SAM" id="Phobius"/>
    </source>
</evidence>
<sequence length="126" mass="14221">MRAYRRTLSTWWWVRKPSYFLFVMRELSSIFVAWFVLYLLVLLSAIGRGEEAYRDVLDLAAHPLVVVVNAVAFAFVVLHTVTWFALTPKAMDARVAGRRVPAAAVMASQYVGLAVVSAFVVWLVTL</sequence>
<dbReference type="GO" id="GO:0016020">
    <property type="term" value="C:membrane"/>
    <property type="evidence" value="ECO:0007669"/>
    <property type="project" value="InterPro"/>
</dbReference>
<comment type="caution">
    <text evidence="6">The sequence shown here is derived from an EMBL/GenBank/DDBJ whole genome shotgun (WGS) entry which is preliminary data.</text>
</comment>
<evidence type="ECO:0000313" key="6">
    <source>
        <dbReference type="EMBL" id="RYU13956.1"/>
    </source>
</evidence>
<gene>
    <name evidence="6" type="ORF">ETU37_04980</name>
</gene>
<feature type="transmembrane region" description="Helical" evidence="5">
    <location>
        <begin position="107"/>
        <end position="125"/>
    </location>
</feature>
<protein>
    <submittedName>
        <fullName evidence="6">Fumarate reductase subunit C</fullName>
    </submittedName>
</protein>
<evidence type="ECO:0000256" key="1">
    <source>
        <dbReference type="ARBA" id="ARBA00022475"/>
    </source>
</evidence>
<dbReference type="Pfam" id="PF02300">
    <property type="entry name" value="Fumarate_red_C"/>
    <property type="match status" value="1"/>
</dbReference>
<proteinExistence type="predicted"/>
<evidence type="ECO:0000256" key="3">
    <source>
        <dbReference type="ARBA" id="ARBA00022989"/>
    </source>
</evidence>
<dbReference type="Proteomes" id="UP000291189">
    <property type="component" value="Unassembled WGS sequence"/>
</dbReference>
<keyword evidence="4 5" id="KW-0472">Membrane</keyword>
<keyword evidence="2 5" id="KW-0812">Transmembrane</keyword>
<keyword evidence="3 5" id="KW-1133">Transmembrane helix</keyword>
<dbReference type="EMBL" id="SDPU01000013">
    <property type="protein sequence ID" value="RYU13956.1"/>
    <property type="molecule type" value="Genomic_DNA"/>
</dbReference>
<reference evidence="6 7" key="1">
    <citation type="submission" date="2019-01" db="EMBL/GenBank/DDBJ databases">
        <title>Nocardioides guangzhouensis sp. nov., an actinobacterium isolated from soil.</title>
        <authorList>
            <person name="Fu Y."/>
            <person name="Cai Y."/>
            <person name="Lin Z."/>
            <person name="Chen P."/>
        </authorList>
    </citation>
    <scope>NUCLEOTIDE SEQUENCE [LARGE SCALE GENOMIC DNA]</scope>
    <source>
        <strain evidence="6 7">NBRC 105384</strain>
    </source>
</reference>
<dbReference type="OrthoDB" id="8909678at2"/>
<keyword evidence="7" id="KW-1185">Reference proteome</keyword>
<name>A0A4V1Z2C8_9ACTN</name>
<keyword evidence="1" id="KW-1003">Cell membrane</keyword>
<dbReference type="SUPFAM" id="SSF81343">
    <property type="entry name" value="Fumarate reductase respiratory complex transmembrane subunits"/>
    <property type="match status" value="1"/>
</dbReference>
<dbReference type="InterPro" id="IPR034804">
    <property type="entry name" value="SQR/QFR_C/D"/>
</dbReference>
<evidence type="ECO:0000256" key="2">
    <source>
        <dbReference type="ARBA" id="ARBA00022692"/>
    </source>
</evidence>
<feature type="transmembrane region" description="Helical" evidence="5">
    <location>
        <begin position="20"/>
        <end position="46"/>
    </location>
</feature>
<accession>A0A4V1Z2C8</accession>
<dbReference type="AlphaFoldDB" id="A0A4V1Z2C8"/>
<organism evidence="6 7">
    <name type="scientific">Nocardioides iriomotensis</name>
    <dbReference type="NCBI Taxonomy" id="715784"/>
    <lineage>
        <taxon>Bacteria</taxon>
        <taxon>Bacillati</taxon>
        <taxon>Actinomycetota</taxon>
        <taxon>Actinomycetes</taxon>
        <taxon>Propionibacteriales</taxon>
        <taxon>Nocardioidaceae</taxon>
        <taxon>Nocardioides</taxon>
    </lineage>
</organism>
<dbReference type="PIRSF" id="PIRSF000180">
    <property type="entry name" value="FrdC"/>
    <property type="match status" value="1"/>
</dbReference>
<dbReference type="Gene3D" id="1.20.1300.10">
    <property type="entry name" value="Fumarate reductase/succinate dehydrogenase, transmembrane subunit"/>
    <property type="match status" value="1"/>
</dbReference>
<evidence type="ECO:0000256" key="4">
    <source>
        <dbReference type="ARBA" id="ARBA00023136"/>
    </source>
</evidence>